<dbReference type="InterPro" id="IPR000639">
    <property type="entry name" value="Epox_hydrolase-like"/>
</dbReference>
<dbReference type="InterPro" id="IPR000073">
    <property type="entry name" value="AB_hydrolase_1"/>
</dbReference>
<organism evidence="2 3">
    <name type="scientific">Candidatus Seongchinamella marina</name>
    <dbReference type="NCBI Taxonomy" id="2518990"/>
    <lineage>
        <taxon>Bacteria</taxon>
        <taxon>Pseudomonadati</taxon>
        <taxon>Pseudomonadota</taxon>
        <taxon>Gammaproteobacteria</taxon>
        <taxon>Cellvibrionales</taxon>
        <taxon>Halieaceae</taxon>
        <taxon>Seongchinamella</taxon>
    </lineage>
</organism>
<dbReference type="PRINTS" id="PR00412">
    <property type="entry name" value="EPOXHYDRLASE"/>
</dbReference>
<evidence type="ECO:0000313" key="2">
    <source>
        <dbReference type="EMBL" id="MCX2974431.1"/>
    </source>
</evidence>
<dbReference type="Gene3D" id="3.40.50.1820">
    <property type="entry name" value="alpha/beta hydrolase"/>
    <property type="match status" value="1"/>
</dbReference>
<accession>A0ABT3SXW3</accession>
<keyword evidence="3" id="KW-1185">Reference proteome</keyword>
<sequence>MIQIEEWRARGQQVELLGHNLFYIDEHPTESPRGTIVLIHGFPTASWDWWKIWPELNKHYRLVAMDMLGFGFSAKPCPHDYRIVEQADLCEALVSHLNLHEFHVLAHDYGDTVAQEMLARQNVQQGAGRWLSCLFLNGGLFPETHNALLVQRLLLGRLGFLVRHAFSKASMRKSFDRVFGPDTPTSDEELNAFWDLFTLDNGQRNLHRLIHSMTDRRINRERWLLALQQACCPIGLINGSVDPVSGEHMVARFEELVGGEHFIRRLPAIGHYPQVESPLEVQAYYLEFLAAMEPAG</sequence>
<dbReference type="RefSeq" id="WP_279253207.1">
    <property type="nucleotide sequence ID" value="NZ_SHNP01000004.1"/>
</dbReference>
<protein>
    <submittedName>
        <fullName evidence="2">Alpha/beta hydrolase</fullName>
    </submittedName>
</protein>
<dbReference type="GO" id="GO:0016787">
    <property type="term" value="F:hydrolase activity"/>
    <property type="evidence" value="ECO:0007669"/>
    <property type="project" value="UniProtKB-KW"/>
</dbReference>
<dbReference type="EMBL" id="SHNP01000004">
    <property type="protein sequence ID" value="MCX2974431.1"/>
    <property type="molecule type" value="Genomic_DNA"/>
</dbReference>
<dbReference type="SUPFAM" id="SSF53474">
    <property type="entry name" value="alpha/beta-Hydrolases"/>
    <property type="match status" value="1"/>
</dbReference>
<name>A0ABT3SXW3_9GAMM</name>
<dbReference type="InterPro" id="IPR029058">
    <property type="entry name" value="AB_hydrolase_fold"/>
</dbReference>
<dbReference type="PANTHER" id="PTHR43798">
    <property type="entry name" value="MONOACYLGLYCEROL LIPASE"/>
    <property type="match status" value="1"/>
</dbReference>
<reference evidence="2" key="1">
    <citation type="submission" date="2019-02" db="EMBL/GenBank/DDBJ databases">
        <authorList>
            <person name="Li S.-H."/>
        </authorList>
    </citation>
    <scope>NUCLEOTIDE SEQUENCE</scope>
    <source>
        <strain evidence="2">IMCC8485</strain>
    </source>
</reference>
<evidence type="ECO:0000259" key="1">
    <source>
        <dbReference type="Pfam" id="PF00561"/>
    </source>
</evidence>
<evidence type="ECO:0000313" key="3">
    <source>
        <dbReference type="Proteomes" id="UP001143307"/>
    </source>
</evidence>
<proteinExistence type="predicted"/>
<comment type="caution">
    <text evidence="2">The sequence shown here is derived from an EMBL/GenBank/DDBJ whole genome shotgun (WGS) entry which is preliminary data.</text>
</comment>
<keyword evidence="2" id="KW-0378">Hydrolase</keyword>
<dbReference type="Proteomes" id="UP001143307">
    <property type="component" value="Unassembled WGS sequence"/>
</dbReference>
<dbReference type="Pfam" id="PF00561">
    <property type="entry name" value="Abhydrolase_1"/>
    <property type="match status" value="1"/>
</dbReference>
<dbReference type="InterPro" id="IPR050266">
    <property type="entry name" value="AB_hydrolase_sf"/>
</dbReference>
<feature type="domain" description="AB hydrolase-1" evidence="1">
    <location>
        <begin position="35"/>
        <end position="121"/>
    </location>
</feature>
<gene>
    <name evidence="2" type="ORF">EYC87_12635</name>
</gene>
<dbReference type="PANTHER" id="PTHR43798:SF33">
    <property type="entry name" value="HYDROLASE, PUTATIVE (AFU_ORTHOLOGUE AFUA_2G14860)-RELATED"/>
    <property type="match status" value="1"/>
</dbReference>